<protein>
    <submittedName>
        <fullName evidence="2">Uncharacterized protein</fullName>
    </submittedName>
</protein>
<evidence type="ECO:0000256" key="1">
    <source>
        <dbReference type="SAM" id="SignalP"/>
    </source>
</evidence>
<evidence type="ECO:0000313" key="2">
    <source>
        <dbReference type="EMBL" id="SJZ41542.1"/>
    </source>
</evidence>
<dbReference type="Proteomes" id="UP000190102">
    <property type="component" value="Unassembled WGS sequence"/>
</dbReference>
<accession>A0A1T4KGK0</accession>
<proteinExistence type="predicted"/>
<reference evidence="3" key="1">
    <citation type="submission" date="2017-02" db="EMBL/GenBank/DDBJ databases">
        <authorList>
            <person name="Varghese N."/>
            <person name="Submissions S."/>
        </authorList>
    </citation>
    <scope>NUCLEOTIDE SEQUENCE [LARGE SCALE GENOMIC DNA]</scope>
    <source>
        <strain evidence="3">ATCC BAA-34</strain>
    </source>
</reference>
<organism evidence="2 3">
    <name type="scientific">Trichlorobacter thiogenes</name>
    <dbReference type="NCBI Taxonomy" id="115783"/>
    <lineage>
        <taxon>Bacteria</taxon>
        <taxon>Pseudomonadati</taxon>
        <taxon>Thermodesulfobacteriota</taxon>
        <taxon>Desulfuromonadia</taxon>
        <taxon>Geobacterales</taxon>
        <taxon>Geobacteraceae</taxon>
        <taxon>Trichlorobacter</taxon>
    </lineage>
</organism>
<feature type="signal peptide" evidence="1">
    <location>
        <begin position="1"/>
        <end position="24"/>
    </location>
</feature>
<keyword evidence="1" id="KW-0732">Signal</keyword>
<sequence length="245" mass="27429">MRLLFLLVCGVLTAVGMFAQPAVAEPTKAQVTSLWEQQHNVKGRVLELKNRGGQRPTNELNGKKYLTPVGTCWDYDVVELQKCGCRLFERASVCCRNGSSKECEVRIGTTTKMLDCAKYGKPKFGLSGTVEPEECKVRKQAAACWSRKDLLFGPGVVIGPCMENGPVFTCPKGQDTVTAFLERQCGPTPEDCGCTLVEECSKPQGLACYKQWKADKQAVDCFWNEQNDNNYKRWKCYDDLKKSRQ</sequence>
<evidence type="ECO:0000313" key="3">
    <source>
        <dbReference type="Proteomes" id="UP000190102"/>
    </source>
</evidence>
<dbReference type="RefSeq" id="WP_078788826.1">
    <property type="nucleotide sequence ID" value="NZ_FUWR01000001.1"/>
</dbReference>
<gene>
    <name evidence="2" type="ORF">SAMN02745119_00541</name>
</gene>
<dbReference type="EMBL" id="FUWR01000001">
    <property type="protein sequence ID" value="SJZ41542.1"/>
    <property type="molecule type" value="Genomic_DNA"/>
</dbReference>
<feature type="chain" id="PRO_5012594514" evidence="1">
    <location>
        <begin position="25"/>
        <end position="245"/>
    </location>
</feature>
<keyword evidence="3" id="KW-1185">Reference proteome</keyword>
<dbReference type="AlphaFoldDB" id="A0A1T4KGK0"/>
<dbReference type="OrthoDB" id="5393219at2"/>
<name>A0A1T4KGK0_9BACT</name>